<evidence type="ECO:0000256" key="2">
    <source>
        <dbReference type="ARBA" id="ARBA00005700"/>
    </source>
</evidence>
<keyword evidence="5" id="KW-0540">Nuclease</keyword>
<dbReference type="GO" id="GO:0016740">
    <property type="term" value="F:transferase activity"/>
    <property type="evidence" value="ECO:0007669"/>
    <property type="project" value="UniProtKB-KW"/>
</dbReference>
<keyword evidence="8" id="KW-0378">Hydrolase</keyword>
<evidence type="ECO:0000256" key="12">
    <source>
        <dbReference type="ARBA" id="ARBA00032922"/>
    </source>
</evidence>
<dbReference type="AlphaFoldDB" id="A0A379DBX0"/>
<evidence type="ECO:0000256" key="8">
    <source>
        <dbReference type="ARBA" id="ARBA00022801"/>
    </source>
</evidence>
<gene>
    <name evidence="14" type="ORF">NCTC11088_01293</name>
</gene>
<comment type="cofactor">
    <cofactor evidence="1">
        <name>a divalent metal cation</name>
        <dbReference type="ChEBI" id="CHEBI:60240"/>
    </cofactor>
</comment>
<dbReference type="GO" id="GO:0051607">
    <property type="term" value="P:defense response to virus"/>
    <property type="evidence" value="ECO:0007669"/>
    <property type="project" value="UniProtKB-KW"/>
</dbReference>
<dbReference type="CDD" id="cd09680">
    <property type="entry name" value="Cas10_III"/>
    <property type="match status" value="1"/>
</dbReference>
<dbReference type="Gene3D" id="3.30.70.270">
    <property type="match status" value="1"/>
</dbReference>
<evidence type="ECO:0000256" key="9">
    <source>
        <dbReference type="ARBA" id="ARBA00022839"/>
    </source>
</evidence>
<dbReference type="InterPro" id="IPR041062">
    <property type="entry name" value="Csm1_B"/>
</dbReference>
<organism evidence="14 15">
    <name type="scientific">Peptoniphilus indolicus</name>
    <dbReference type="NCBI Taxonomy" id="33030"/>
    <lineage>
        <taxon>Bacteria</taxon>
        <taxon>Bacillati</taxon>
        <taxon>Bacillota</taxon>
        <taxon>Tissierellia</taxon>
        <taxon>Tissierellales</taxon>
        <taxon>Peptoniphilaceae</taxon>
        <taxon>Peptoniphilus</taxon>
    </lineage>
</organism>
<dbReference type="PANTHER" id="PTHR36528">
    <property type="entry name" value="CRISPR SYSTEM SINGLE-STRAND-SPECIFIC DEOXYRIBONUCLEASE CAS10/CSM1 (SUBTYPE III-A)"/>
    <property type="match status" value="1"/>
</dbReference>
<feature type="domain" description="GGDEF" evidence="13">
    <location>
        <begin position="516"/>
        <end position="671"/>
    </location>
</feature>
<name>A0A379DBX0_9FIRM</name>
<accession>A0A379DBX0</accession>
<keyword evidence="10" id="KW-0067">ATP-binding</keyword>
<dbReference type="Pfam" id="PF18211">
    <property type="entry name" value="Csm1_B"/>
    <property type="match status" value="1"/>
</dbReference>
<reference evidence="14 15" key="1">
    <citation type="submission" date="2018-06" db="EMBL/GenBank/DDBJ databases">
        <authorList>
            <consortium name="Pathogen Informatics"/>
            <person name="Doyle S."/>
        </authorList>
    </citation>
    <scope>NUCLEOTIDE SEQUENCE [LARGE SCALE GENOMIC DNA]</scope>
    <source>
        <strain evidence="14 15">NCTC11088</strain>
    </source>
</reference>
<dbReference type="Gene3D" id="1.10.3210.10">
    <property type="entry name" value="Hypothetical protein af1432"/>
    <property type="match status" value="1"/>
</dbReference>
<evidence type="ECO:0000259" key="13">
    <source>
        <dbReference type="PROSITE" id="PS50887"/>
    </source>
</evidence>
<evidence type="ECO:0000256" key="4">
    <source>
        <dbReference type="ARBA" id="ARBA00022679"/>
    </source>
</evidence>
<evidence type="ECO:0000256" key="5">
    <source>
        <dbReference type="ARBA" id="ARBA00022722"/>
    </source>
</evidence>
<dbReference type="InterPro" id="IPR006674">
    <property type="entry name" value="HD_domain"/>
</dbReference>
<dbReference type="SUPFAM" id="SSF109604">
    <property type="entry name" value="HD-domain/PDEase-like"/>
    <property type="match status" value="1"/>
</dbReference>
<evidence type="ECO:0000256" key="11">
    <source>
        <dbReference type="ARBA" id="ARBA00023118"/>
    </source>
</evidence>
<dbReference type="InterPro" id="IPR052117">
    <property type="entry name" value="Cas10/Csm1_subtype-III-A"/>
</dbReference>
<dbReference type="InterPro" id="IPR000160">
    <property type="entry name" value="GGDEF_dom"/>
</dbReference>
<dbReference type="GO" id="GO:0004527">
    <property type="term" value="F:exonuclease activity"/>
    <property type="evidence" value="ECO:0007669"/>
    <property type="project" value="UniProtKB-KW"/>
</dbReference>
<dbReference type="NCBIfam" id="TIGR02578">
    <property type="entry name" value="cas_TM1811_Csm1"/>
    <property type="match status" value="1"/>
</dbReference>
<evidence type="ECO:0000256" key="3">
    <source>
        <dbReference type="ARBA" id="ARBA00014333"/>
    </source>
</evidence>
<evidence type="ECO:0000256" key="1">
    <source>
        <dbReference type="ARBA" id="ARBA00001968"/>
    </source>
</evidence>
<dbReference type="InterPro" id="IPR054767">
    <property type="entry name" value="Cas10-Cmr2_palm2"/>
</dbReference>
<evidence type="ECO:0000256" key="10">
    <source>
        <dbReference type="ARBA" id="ARBA00022840"/>
    </source>
</evidence>
<dbReference type="InterPro" id="IPR048693">
    <property type="entry name" value="Cmr2-like_C"/>
</dbReference>
<keyword evidence="4" id="KW-0808">Transferase</keyword>
<dbReference type="GO" id="GO:0004519">
    <property type="term" value="F:endonuclease activity"/>
    <property type="evidence" value="ECO:0007669"/>
    <property type="project" value="UniProtKB-KW"/>
</dbReference>
<dbReference type="EMBL" id="UGTH01000001">
    <property type="protein sequence ID" value="SUB75496.1"/>
    <property type="molecule type" value="Genomic_DNA"/>
</dbReference>
<dbReference type="PANTHER" id="PTHR36528:SF1">
    <property type="entry name" value="CRISPR SYSTEM SINGLE-STRAND-SPECIFIC DEOXYRIBONUCLEASE CAS10_CSM1 (SUBTYPE III-A)"/>
    <property type="match status" value="1"/>
</dbReference>
<keyword evidence="7" id="KW-0255">Endonuclease</keyword>
<dbReference type="PROSITE" id="PS50887">
    <property type="entry name" value="GGDEF"/>
    <property type="match status" value="1"/>
</dbReference>
<dbReference type="Pfam" id="PF20824">
    <property type="entry name" value="Cmr2_hel_dom2"/>
    <property type="match status" value="1"/>
</dbReference>
<proteinExistence type="inferred from homology"/>
<dbReference type="GO" id="GO:0005524">
    <property type="term" value="F:ATP binding"/>
    <property type="evidence" value="ECO:0007669"/>
    <property type="project" value="UniProtKB-KW"/>
</dbReference>
<dbReference type="InterPro" id="IPR013408">
    <property type="entry name" value="Cas10/Csm1"/>
</dbReference>
<dbReference type="RefSeq" id="WP_004819772.1">
    <property type="nucleotide sequence ID" value="NZ_UGTH01000001.1"/>
</dbReference>
<keyword evidence="11" id="KW-0051">Antiviral defense</keyword>
<sequence>MEIGNTTDDKLKLLIGSMLHDIGKVIYRTNDIRKHSLLGLEFIENECNIKDKQILNCIRFHHGEDFKGAKLEKNDLAYITYIADNMSAAADRRNIENGYGFDKELALTSVFNILNGNNKQGKYKAQYLNHDKGINFPEEKEVGYDSNYYKDIKLNLIDKLKQFELSEEYIESLQEILEGYLTYVPSSTSVYQIGDISLFDHLKLTAAFALCIYDYLKDKKIDDFTALKSDSKKYYEEKMFYMCSFDLSGIQNFIYTVNSKNALKGLRTRSFYLEILLEDVIDTLLNKLSLSRANLLYSGGGHCYLLLPNTERVKQIVEETIKEVNDWIIDKFKTELFLAYGGTACSSSAFNAENTESYTEIFRNISQKLSNSKLHRYDKEQLKKLNFTDKVGNQRECKICQCTDNLIESDDGDMICTNCDNINKFSNKIMEAEFFCVENAEKSAEVDYLNLPFNHILTAINKKRLQQKLISDSGLIRAYSKNDSFSGKKMSTKLWVGDYVYNKELNILSKDSEGINRLAVIRADVDNLGQAFVKGFEAKYASLTRSATFSRNMSLFFKYNINYILENPIFSIRNVKPENRKAMIIYSGGDDIFIVGAWKDILEFSIDIKNSLKKFTMNSLTISAGIGIYPEKYPIKTMSLKTGDLEENAKNNVYYVDGVEKTKNSVSLFESGLTFSWEEFEEKVLGEKFKLIDRYLSLVEERGKAFIYKIVQLLRGDLEKEKLDLARLAYILGRLEPSNKENSLLHREFSQKIYSYSKNKKDRKELIAAIYIYVYLERDVRNDK</sequence>
<keyword evidence="9" id="KW-0269">Exonuclease</keyword>
<keyword evidence="6" id="KW-0547">Nucleotide-binding</keyword>
<evidence type="ECO:0000313" key="15">
    <source>
        <dbReference type="Proteomes" id="UP000254777"/>
    </source>
</evidence>
<dbReference type="InterPro" id="IPR043128">
    <property type="entry name" value="Rev_trsase/Diguanyl_cyclase"/>
</dbReference>
<evidence type="ECO:0000256" key="6">
    <source>
        <dbReference type="ARBA" id="ARBA00022741"/>
    </source>
</evidence>
<dbReference type="Pfam" id="PF22335">
    <property type="entry name" value="Cas10-Cmr2_palm2"/>
    <property type="match status" value="1"/>
</dbReference>
<dbReference type="Pfam" id="PF01966">
    <property type="entry name" value="HD"/>
    <property type="match status" value="1"/>
</dbReference>
<dbReference type="Proteomes" id="UP000254777">
    <property type="component" value="Unassembled WGS sequence"/>
</dbReference>
<evidence type="ECO:0000313" key="14">
    <source>
        <dbReference type="EMBL" id="SUB75496.1"/>
    </source>
</evidence>
<comment type="similarity">
    <text evidence="2">Belongs to the CRISPR-associated Cas10/Csm1 family.</text>
</comment>
<evidence type="ECO:0000256" key="7">
    <source>
        <dbReference type="ARBA" id="ARBA00022759"/>
    </source>
</evidence>
<protein>
    <recommendedName>
        <fullName evidence="3">CRISPR system single-strand-specific deoxyribonuclease Cas10/Csm1 (subtype III-A)</fullName>
    </recommendedName>
    <alternativeName>
        <fullName evidence="12">Cyclic oligoadenylate synthase</fullName>
    </alternativeName>
</protein>